<evidence type="ECO:0000313" key="3">
    <source>
        <dbReference type="Proteomes" id="UP000078200"/>
    </source>
</evidence>
<proteinExistence type="predicted"/>
<evidence type="ECO:0000256" key="1">
    <source>
        <dbReference type="SAM" id="Phobius"/>
    </source>
</evidence>
<protein>
    <submittedName>
        <fullName evidence="2">Uncharacterized protein</fullName>
    </submittedName>
</protein>
<sequence length="122" mass="14739">MIDDDGSKFTPIVRVNVHMRMFLEEYEPFPKLKNEIPSVRRASVTPLRNSRKRRFLYFITMTNFCALTNLMKDFTFVTKTHSVFKFEIEALKNDYFRNHVFHLYTYHVPSEFYRLGSQQQDI</sequence>
<dbReference type="Proteomes" id="UP000078200">
    <property type="component" value="Unassembled WGS sequence"/>
</dbReference>
<dbReference type="AlphaFoldDB" id="A0A1A9UKT3"/>
<feature type="transmembrane region" description="Helical" evidence="1">
    <location>
        <begin position="55"/>
        <end position="71"/>
    </location>
</feature>
<keyword evidence="3" id="KW-1185">Reference proteome</keyword>
<accession>A0A1A9UKT3</accession>
<keyword evidence="1" id="KW-0472">Membrane</keyword>
<name>A0A1A9UKT3_GLOAU</name>
<evidence type="ECO:0000313" key="2">
    <source>
        <dbReference type="EnsemblMetazoa" id="GAUT007729-PA"/>
    </source>
</evidence>
<keyword evidence="1" id="KW-0812">Transmembrane</keyword>
<reference evidence="2" key="1">
    <citation type="submission" date="2020-05" db="UniProtKB">
        <authorList>
            <consortium name="EnsemblMetazoa"/>
        </authorList>
    </citation>
    <scope>IDENTIFICATION</scope>
    <source>
        <strain evidence="2">TTRI</strain>
    </source>
</reference>
<keyword evidence="1" id="KW-1133">Transmembrane helix</keyword>
<dbReference type="VEuPathDB" id="VectorBase:GAUT007729"/>
<organism evidence="2 3">
    <name type="scientific">Glossina austeni</name>
    <name type="common">Savannah tsetse fly</name>
    <dbReference type="NCBI Taxonomy" id="7395"/>
    <lineage>
        <taxon>Eukaryota</taxon>
        <taxon>Metazoa</taxon>
        <taxon>Ecdysozoa</taxon>
        <taxon>Arthropoda</taxon>
        <taxon>Hexapoda</taxon>
        <taxon>Insecta</taxon>
        <taxon>Pterygota</taxon>
        <taxon>Neoptera</taxon>
        <taxon>Endopterygota</taxon>
        <taxon>Diptera</taxon>
        <taxon>Brachycera</taxon>
        <taxon>Muscomorpha</taxon>
        <taxon>Hippoboscoidea</taxon>
        <taxon>Glossinidae</taxon>
        <taxon>Glossina</taxon>
    </lineage>
</organism>
<dbReference type="EnsemblMetazoa" id="GAUT007729-RA">
    <property type="protein sequence ID" value="GAUT007729-PA"/>
    <property type="gene ID" value="GAUT007729"/>
</dbReference>